<comment type="catalytic activity">
    <reaction evidence="13">
        <text>ATP + H2O + xenobioticSide 1 = ADP + phosphate + xenobioticSide 2.</text>
        <dbReference type="EC" id="7.6.2.2"/>
    </reaction>
</comment>
<dbReference type="GO" id="GO:0005524">
    <property type="term" value="F:ATP binding"/>
    <property type="evidence" value="ECO:0007669"/>
    <property type="project" value="UniProtKB-KW"/>
</dbReference>
<feature type="domain" description="ABC transporter" evidence="14">
    <location>
        <begin position="62"/>
        <end position="296"/>
    </location>
</feature>
<keyword evidence="12" id="KW-0325">Glycoprotein</keyword>
<organism evidence="16 17">
    <name type="scientific">Pristionchus fissidentatus</name>
    <dbReference type="NCBI Taxonomy" id="1538716"/>
    <lineage>
        <taxon>Eukaryota</taxon>
        <taxon>Metazoa</taxon>
        <taxon>Ecdysozoa</taxon>
        <taxon>Nematoda</taxon>
        <taxon>Chromadorea</taxon>
        <taxon>Rhabditida</taxon>
        <taxon>Rhabditina</taxon>
        <taxon>Diplogasteromorpha</taxon>
        <taxon>Diplogasteroidea</taxon>
        <taxon>Neodiplogasteridae</taxon>
        <taxon>Pristionchus</taxon>
    </lineage>
</organism>
<dbReference type="EMBL" id="BTSY01000002">
    <property type="protein sequence ID" value="GMT16161.1"/>
    <property type="molecule type" value="Genomic_DNA"/>
</dbReference>
<dbReference type="Pfam" id="PF00005">
    <property type="entry name" value="ABC_tran"/>
    <property type="match status" value="1"/>
</dbReference>
<dbReference type="InterPro" id="IPR039421">
    <property type="entry name" value="Type_1_exporter"/>
</dbReference>
<dbReference type="PROSITE" id="PS00211">
    <property type="entry name" value="ABC_TRANSPORTER_1"/>
    <property type="match status" value="1"/>
</dbReference>
<comment type="caution">
    <text evidence="16">The sequence shown here is derived from an EMBL/GenBank/DDBJ whole genome shotgun (WGS) entry which is preliminary data.</text>
</comment>
<evidence type="ECO:0000256" key="7">
    <source>
        <dbReference type="ARBA" id="ARBA00022741"/>
    </source>
</evidence>
<keyword evidence="5" id="KW-0812">Transmembrane</keyword>
<evidence type="ECO:0000256" key="4">
    <source>
        <dbReference type="ARBA" id="ARBA00022448"/>
    </source>
</evidence>
<evidence type="ECO:0000256" key="3">
    <source>
        <dbReference type="ARBA" id="ARBA00012191"/>
    </source>
</evidence>
<dbReference type="Proteomes" id="UP001432322">
    <property type="component" value="Unassembled WGS sequence"/>
</dbReference>
<evidence type="ECO:0000256" key="13">
    <source>
        <dbReference type="ARBA" id="ARBA00034018"/>
    </source>
</evidence>
<gene>
    <name evidence="15" type="ORF">PFISCL1PPCAC_3966</name>
    <name evidence="16" type="ORF">PFISCL1PPCAC_7458</name>
</gene>
<protein>
    <recommendedName>
        <fullName evidence="3">ABC-type xenobiotic transporter</fullName>
        <ecNumber evidence="3">7.6.2.2</ecNumber>
    </recommendedName>
</protein>
<evidence type="ECO:0000256" key="9">
    <source>
        <dbReference type="ARBA" id="ARBA00022967"/>
    </source>
</evidence>
<sequence length="300" mass="32747">FRVIEALNAASMGLVSFGTYFPEYVRARLSAGLLFKMLNLSPKIDSQSEKGAKTQIKGEIKFSMADFAYPARKDHLVLRGLDFIVKPGQTVALVGPSGCGKSTAMQLIERSYDPCRGSMSLDGINTKDINVRHLRSQIAIVGQEPTLFNYSIRENIAYGCPNATQEEIVAAAKLANAHEFITRMPVGYDTVVGERGGQLSGGQKQRIAIARAVILNPKILLLNESTSALDSESEKVVQQALDAAREGRTCIVIAHRLSSIQNSDVIIVCKDGRVLERGTHQELLAEKGLYAGLIERQKLD</sequence>
<dbReference type="Gene3D" id="1.20.1560.10">
    <property type="entry name" value="ABC transporter type 1, transmembrane domain"/>
    <property type="match status" value="1"/>
</dbReference>
<dbReference type="FunFam" id="3.40.50.300:FF:000479">
    <property type="entry name" value="Multidrug resistance protein 1A"/>
    <property type="match status" value="1"/>
</dbReference>
<name>A0AAV5VBS9_9BILA</name>
<keyword evidence="9" id="KW-1278">Translocase</keyword>
<dbReference type="GO" id="GO:0016020">
    <property type="term" value="C:membrane"/>
    <property type="evidence" value="ECO:0007669"/>
    <property type="project" value="UniProtKB-SubCell"/>
</dbReference>
<evidence type="ECO:0000313" key="16">
    <source>
        <dbReference type="EMBL" id="GMT16161.1"/>
    </source>
</evidence>
<evidence type="ECO:0000256" key="12">
    <source>
        <dbReference type="ARBA" id="ARBA00023180"/>
    </source>
</evidence>
<dbReference type="InterPro" id="IPR003439">
    <property type="entry name" value="ABC_transporter-like_ATP-bd"/>
</dbReference>
<dbReference type="InterPro" id="IPR027417">
    <property type="entry name" value="P-loop_NTPase"/>
</dbReference>
<keyword evidence="6" id="KW-0677">Repeat</keyword>
<keyword evidence="4" id="KW-0813">Transport</keyword>
<evidence type="ECO:0000256" key="5">
    <source>
        <dbReference type="ARBA" id="ARBA00022692"/>
    </source>
</evidence>
<feature type="non-terminal residue" evidence="16">
    <location>
        <position position="1"/>
    </location>
</feature>
<reference evidence="16" key="1">
    <citation type="submission" date="2023-10" db="EMBL/GenBank/DDBJ databases">
        <title>Genome assembly of Pristionchus species.</title>
        <authorList>
            <person name="Yoshida K."/>
            <person name="Sommer R.J."/>
        </authorList>
    </citation>
    <scope>NUCLEOTIDE SEQUENCE</scope>
    <source>
        <strain evidence="16">RS5133</strain>
    </source>
</reference>
<dbReference type="GO" id="GO:0008559">
    <property type="term" value="F:ABC-type xenobiotic transporter activity"/>
    <property type="evidence" value="ECO:0007669"/>
    <property type="project" value="UniProtKB-EC"/>
</dbReference>
<evidence type="ECO:0000256" key="1">
    <source>
        <dbReference type="ARBA" id="ARBA00004141"/>
    </source>
</evidence>
<dbReference type="PROSITE" id="PS50893">
    <property type="entry name" value="ABC_TRANSPORTER_2"/>
    <property type="match status" value="1"/>
</dbReference>
<dbReference type="Gene3D" id="3.40.50.300">
    <property type="entry name" value="P-loop containing nucleotide triphosphate hydrolases"/>
    <property type="match status" value="1"/>
</dbReference>
<evidence type="ECO:0000313" key="15">
    <source>
        <dbReference type="EMBL" id="GMT12669.1"/>
    </source>
</evidence>
<dbReference type="EMBL" id="BTSY01000002">
    <property type="protein sequence ID" value="GMT12669.1"/>
    <property type="molecule type" value="Genomic_DNA"/>
</dbReference>
<dbReference type="PANTHER" id="PTHR24221:SF455">
    <property type="entry name" value="MULTIDRUG RESISTANCE PROTEIN PGP-3"/>
    <property type="match status" value="1"/>
</dbReference>
<dbReference type="InterPro" id="IPR003593">
    <property type="entry name" value="AAA+_ATPase"/>
</dbReference>
<keyword evidence="8" id="KW-0067">ATP-binding</keyword>
<dbReference type="CDD" id="cd03249">
    <property type="entry name" value="ABC_MTABC3_MDL1_MDL2"/>
    <property type="match status" value="1"/>
</dbReference>
<feature type="non-terminal residue" evidence="16">
    <location>
        <position position="300"/>
    </location>
</feature>
<keyword evidence="7" id="KW-0547">Nucleotide-binding</keyword>
<keyword evidence="17" id="KW-1185">Reference proteome</keyword>
<evidence type="ECO:0000256" key="6">
    <source>
        <dbReference type="ARBA" id="ARBA00022737"/>
    </source>
</evidence>
<keyword evidence="11" id="KW-0472">Membrane</keyword>
<keyword evidence="10" id="KW-1133">Transmembrane helix</keyword>
<proteinExistence type="inferred from homology"/>
<evidence type="ECO:0000256" key="2">
    <source>
        <dbReference type="ARBA" id="ARBA00007577"/>
    </source>
</evidence>
<dbReference type="InterPro" id="IPR036640">
    <property type="entry name" value="ABC1_TM_sf"/>
</dbReference>
<evidence type="ECO:0000259" key="14">
    <source>
        <dbReference type="PROSITE" id="PS50893"/>
    </source>
</evidence>
<dbReference type="PANTHER" id="PTHR24221">
    <property type="entry name" value="ATP-BINDING CASSETTE SUB-FAMILY B"/>
    <property type="match status" value="1"/>
</dbReference>
<dbReference type="SUPFAM" id="SSF52540">
    <property type="entry name" value="P-loop containing nucleoside triphosphate hydrolases"/>
    <property type="match status" value="1"/>
</dbReference>
<dbReference type="GO" id="GO:0016887">
    <property type="term" value="F:ATP hydrolysis activity"/>
    <property type="evidence" value="ECO:0007669"/>
    <property type="project" value="InterPro"/>
</dbReference>
<dbReference type="AlphaFoldDB" id="A0AAV5VBS9"/>
<comment type="similarity">
    <text evidence="2">Belongs to the ABC transporter superfamily. ABCB family. Multidrug resistance exporter (TC 3.A.1.201) subfamily.</text>
</comment>
<evidence type="ECO:0000256" key="8">
    <source>
        <dbReference type="ARBA" id="ARBA00022840"/>
    </source>
</evidence>
<accession>A0AAV5VBS9</accession>
<comment type="subcellular location">
    <subcellularLocation>
        <location evidence="1">Membrane</location>
        <topology evidence="1">Multi-pass membrane protein</topology>
    </subcellularLocation>
</comment>
<evidence type="ECO:0000256" key="10">
    <source>
        <dbReference type="ARBA" id="ARBA00022989"/>
    </source>
</evidence>
<dbReference type="InterPro" id="IPR017871">
    <property type="entry name" value="ABC_transporter-like_CS"/>
</dbReference>
<dbReference type="SMART" id="SM00382">
    <property type="entry name" value="AAA"/>
    <property type="match status" value="1"/>
</dbReference>
<dbReference type="EC" id="7.6.2.2" evidence="3"/>
<evidence type="ECO:0000256" key="11">
    <source>
        <dbReference type="ARBA" id="ARBA00023136"/>
    </source>
</evidence>
<evidence type="ECO:0000313" key="17">
    <source>
        <dbReference type="Proteomes" id="UP001432322"/>
    </source>
</evidence>